<dbReference type="InterPro" id="IPR050276">
    <property type="entry name" value="MshD_Acetyltransferase"/>
</dbReference>
<keyword evidence="2" id="KW-0808">Transferase</keyword>
<dbReference type="Proteomes" id="UP000236311">
    <property type="component" value="Unassembled WGS sequence"/>
</dbReference>
<evidence type="ECO:0000313" key="2">
    <source>
        <dbReference type="EMBL" id="SOY31676.1"/>
    </source>
</evidence>
<keyword evidence="3" id="KW-1185">Reference proteome</keyword>
<gene>
    <name evidence="2" type="ORF">AMURIS_04421</name>
</gene>
<dbReference type="RefSeq" id="WP_103241664.1">
    <property type="nucleotide sequence ID" value="NZ_CANRXC010000031.1"/>
</dbReference>
<dbReference type="Gene3D" id="3.40.630.30">
    <property type="match status" value="1"/>
</dbReference>
<dbReference type="PANTHER" id="PTHR43617">
    <property type="entry name" value="L-AMINO ACID N-ACETYLTRANSFERASE"/>
    <property type="match status" value="1"/>
</dbReference>
<dbReference type="InterPro" id="IPR016181">
    <property type="entry name" value="Acyl_CoA_acyltransferase"/>
</dbReference>
<dbReference type="AlphaFoldDB" id="A0A2K4ZMN1"/>
<proteinExistence type="predicted"/>
<dbReference type="EMBL" id="OFSM01000029">
    <property type="protein sequence ID" value="SOY31676.1"/>
    <property type="molecule type" value="Genomic_DNA"/>
</dbReference>
<reference evidence="2 3" key="1">
    <citation type="submission" date="2018-01" db="EMBL/GenBank/DDBJ databases">
        <authorList>
            <person name="Gaut B.S."/>
            <person name="Morton B.R."/>
            <person name="Clegg M.T."/>
            <person name="Duvall M.R."/>
        </authorList>
    </citation>
    <scope>NUCLEOTIDE SEQUENCE [LARGE SCALE GENOMIC DNA]</scope>
    <source>
        <strain evidence="2">GP69</strain>
    </source>
</reference>
<dbReference type="SUPFAM" id="SSF55729">
    <property type="entry name" value="Acyl-CoA N-acyltransferases (Nat)"/>
    <property type="match status" value="1"/>
</dbReference>
<dbReference type="InterPro" id="IPR000182">
    <property type="entry name" value="GNAT_dom"/>
</dbReference>
<dbReference type="CDD" id="cd04301">
    <property type="entry name" value="NAT_SF"/>
    <property type="match status" value="1"/>
</dbReference>
<organism evidence="2 3">
    <name type="scientific">Acetatifactor muris</name>
    <dbReference type="NCBI Taxonomy" id="879566"/>
    <lineage>
        <taxon>Bacteria</taxon>
        <taxon>Bacillati</taxon>
        <taxon>Bacillota</taxon>
        <taxon>Clostridia</taxon>
        <taxon>Lachnospirales</taxon>
        <taxon>Lachnospiraceae</taxon>
        <taxon>Acetatifactor</taxon>
    </lineage>
</organism>
<evidence type="ECO:0000313" key="3">
    <source>
        <dbReference type="Proteomes" id="UP000236311"/>
    </source>
</evidence>
<sequence length="158" mass="18350">MIRKAEPKDIPRIAEIIVFGKRTAYRPIFQNDMVSFNELQVYSLAEEYFHNLSRLQHMLVYDDGILKGIINGKHSKGRIEICDFYVDPFFTGMGIGRSLIGHVIQKARQEQVHTIFLWVIAENKKARIFYERNGFAATGKTTLIEGTDKLDMYYEQVL</sequence>
<name>A0A2K4ZMN1_9FIRM</name>
<protein>
    <submittedName>
        <fullName evidence="2">Ribosomal-protein-alanine N-acetyltransferase</fullName>
    </submittedName>
</protein>
<dbReference type="OrthoDB" id="9794197at2"/>
<feature type="domain" description="N-acetyltransferase" evidence="1">
    <location>
        <begin position="1"/>
        <end position="158"/>
    </location>
</feature>
<evidence type="ECO:0000259" key="1">
    <source>
        <dbReference type="PROSITE" id="PS51186"/>
    </source>
</evidence>
<dbReference type="Pfam" id="PF00583">
    <property type="entry name" value="Acetyltransf_1"/>
    <property type="match status" value="1"/>
</dbReference>
<dbReference type="PROSITE" id="PS51186">
    <property type="entry name" value="GNAT"/>
    <property type="match status" value="1"/>
</dbReference>
<accession>A0A2K4ZMN1</accession>
<dbReference type="GO" id="GO:0016747">
    <property type="term" value="F:acyltransferase activity, transferring groups other than amino-acyl groups"/>
    <property type="evidence" value="ECO:0007669"/>
    <property type="project" value="InterPro"/>
</dbReference>